<feature type="transmembrane region" description="Helical" evidence="1">
    <location>
        <begin position="187"/>
        <end position="206"/>
    </location>
</feature>
<dbReference type="InterPro" id="IPR017732">
    <property type="entry name" value="T4/T6SS_DotU"/>
</dbReference>
<keyword evidence="1" id="KW-0812">Transmembrane</keyword>
<evidence type="ECO:0000313" key="3">
    <source>
        <dbReference type="EMBL" id="MFC4892157.1"/>
    </source>
</evidence>
<proteinExistence type="predicted"/>
<keyword evidence="1" id="KW-1133">Transmembrane helix</keyword>
<reference evidence="4" key="1">
    <citation type="journal article" date="2019" name="Int. J. Syst. Evol. Microbiol.">
        <title>The Global Catalogue of Microorganisms (GCM) 10K type strain sequencing project: providing services to taxonomists for standard genome sequencing and annotation.</title>
        <authorList>
            <consortium name="The Broad Institute Genomics Platform"/>
            <consortium name="The Broad Institute Genome Sequencing Center for Infectious Disease"/>
            <person name="Wu L."/>
            <person name="Ma J."/>
        </authorList>
    </citation>
    <scope>NUCLEOTIDE SEQUENCE [LARGE SCALE GENOMIC DNA]</scope>
    <source>
        <strain evidence="4">CGMCC 1.13718</strain>
    </source>
</reference>
<accession>A0ABV9TB54</accession>
<dbReference type="InterPro" id="IPR038522">
    <property type="entry name" value="T4/T6SS_DotU_sf"/>
</dbReference>
<evidence type="ECO:0000313" key="4">
    <source>
        <dbReference type="Proteomes" id="UP001595926"/>
    </source>
</evidence>
<feature type="domain" description="Type IV / VI secretion system DotU" evidence="2">
    <location>
        <begin position="28"/>
        <end position="160"/>
    </location>
</feature>
<keyword evidence="4" id="KW-1185">Reference proteome</keyword>
<evidence type="ECO:0000256" key="1">
    <source>
        <dbReference type="SAM" id="Phobius"/>
    </source>
</evidence>
<evidence type="ECO:0000259" key="2">
    <source>
        <dbReference type="Pfam" id="PF09850"/>
    </source>
</evidence>
<dbReference type="Pfam" id="PF09850">
    <property type="entry name" value="DotU"/>
    <property type="match status" value="1"/>
</dbReference>
<dbReference type="EMBL" id="JBHSJH010000001">
    <property type="protein sequence ID" value="MFC4892157.1"/>
    <property type="molecule type" value="Genomic_DNA"/>
</dbReference>
<sequence length="207" mass="24889">MSDLKEIEIILEIIKKTEDVINSESYDNEQIAYYRNDVRKHVFFLQEELMEKYSDIICKYIIFPVLAYVDEKMMLIREKSNRNIQWELLHLEYYGRKDGGEYVFEIIDNITSDNIYPETCYQVMSLILHSEFYGQYYDNPYNHEFLTYKKDVDKFLKNFTNNSLVFIDSSSDKYIPTQKRNRNFLKYFLRVGIPLGLFGISVLVFLN</sequence>
<protein>
    <submittedName>
        <fullName evidence="3">DotU family type IV/VI secretion system protein</fullName>
    </submittedName>
</protein>
<dbReference type="Proteomes" id="UP001595926">
    <property type="component" value="Unassembled WGS sequence"/>
</dbReference>
<dbReference type="Gene3D" id="1.25.40.590">
    <property type="entry name" value="Type IV / VI secretion system, DotU"/>
    <property type="match status" value="1"/>
</dbReference>
<gene>
    <name evidence="3" type="ORF">ACFPDQ_03740</name>
</gene>
<name>A0ABV9TB54_9GAMM</name>
<comment type="caution">
    <text evidence="3">The sequence shown here is derived from an EMBL/GenBank/DDBJ whole genome shotgun (WGS) entry which is preliminary data.</text>
</comment>
<organism evidence="3 4">
    <name type="scientific">Pseudofrancisella aestuarii</name>
    <dbReference type="NCBI Taxonomy" id="2670347"/>
    <lineage>
        <taxon>Bacteria</taxon>
        <taxon>Pseudomonadati</taxon>
        <taxon>Pseudomonadota</taxon>
        <taxon>Gammaproteobacteria</taxon>
        <taxon>Thiotrichales</taxon>
        <taxon>Francisellaceae</taxon>
        <taxon>Pseudofrancisella</taxon>
    </lineage>
</organism>
<keyword evidence="1" id="KW-0472">Membrane</keyword>
<dbReference type="RefSeq" id="WP_119331270.1">
    <property type="nucleotide sequence ID" value="NZ_JBHSJH010000001.1"/>
</dbReference>